<evidence type="ECO:0008006" key="3">
    <source>
        <dbReference type="Google" id="ProtNLM"/>
    </source>
</evidence>
<dbReference type="PANTHER" id="PTHR45985:SF3">
    <property type="entry name" value="CHITIN DEACETYLASE-LIKE 4"/>
    <property type="match status" value="1"/>
</dbReference>
<dbReference type="InterPro" id="IPR011330">
    <property type="entry name" value="Glyco_hydro/deAcase_b/a-brl"/>
</dbReference>
<dbReference type="EMBL" id="JBHSML010000002">
    <property type="protein sequence ID" value="MFC5514898.1"/>
    <property type="molecule type" value="Genomic_DNA"/>
</dbReference>
<dbReference type="SUPFAM" id="SSF88713">
    <property type="entry name" value="Glycoside hydrolase/deacetylase"/>
    <property type="match status" value="1"/>
</dbReference>
<evidence type="ECO:0000313" key="2">
    <source>
        <dbReference type="Proteomes" id="UP001596150"/>
    </source>
</evidence>
<evidence type="ECO:0000313" key="1">
    <source>
        <dbReference type="EMBL" id="MFC5514898.1"/>
    </source>
</evidence>
<dbReference type="PANTHER" id="PTHR45985">
    <property type="match status" value="1"/>
</dbReference>
<sequence length="315" mass="35729">MTEQYVLISFDGCVDIESWRAWAEFRDKHPRLRLTFFVSGTCFLTDEQRNLYQGPGSEPGKARIRFGGTQPELLERVACMNALFLSGHEIASHAVGHLDGASWSPAEWLAEFGTYDRLIENFAGNNGLDARQGLAFGPDDIKGFRAPFLSIGPGLDAALAAREYRYDASMAGRAGDWPRKNQDGIWKFKLASIPLRGYRRAPLSMDYNLFIVQSQENPEVFDDLECLEERVVEAYLQYFKRNYLTDRAPIHIGHHFTDYRGLVYRKALMRFIESIMDRPDVTFCTYAQLSDDLDRIGSPPHGAVVREASLLKAGR</sequence>
<dbReference type="InterPro" id="IPR052740">
    <property type="entry name" value="CE4"/>
</dbReference>
<keyword evidence="2" id="KW-1185">Reference proteome</keyword>
<dbReference type="Gene3D" id="3.20.20.370">
    <property type="entry name" value="Glycoside hydrolase/deacetylase"/>
    <property type="match status" value="1"/>
</dbReference>
<protein>
    <recommendedName>
        <fullName evidence="3">Polysaccharide deacetylase</fullName>
    </recommendedName>
</protein>
<gene>
    <name evidence="1" type="ORF">ACFPP9_03865</name>
</gene>
<name>A0ABW0PS64_9HYPH</name>
<dbReference type="Proteomes" id="UP001596150">
    <property type="component" value="Unassembled WGS sequence"/>
</dbReference>
<organism evidence="1 2">
    <name type="scientific">Kaistia terrae</name>
    <dbReference type="NCBI Taxonomy" id="537017"/>
    <lineage>
        <taxon>Bacteria</taxon>
        <taxon>Pseudomonadati</taxon>
        <taxon>Pseudomonadota</taxon>
        <taxon>Alphaproteobacteria</taxon>
        <taxon>Hyphomicrobiales</taxon>
        <taxon>Kaistiaceae</taxon>
        <taxon>Kaistia</taxon>
    </lineage>
</organism>
<comment type="caution">
    <text evidence="1">The sequence shown here is derived from an EMBL/GenBank/DDBJ whole genome shotgun (WGS) entry which is preliminary data.</text>
</comment>
<accession>A0ABW0PS64</accession>
<proteinExistence type="predicted"/>
<dbReference type="RefSeq" id="WP_266342918.1">
    <property type="nucleotide sequence ID" value="NZ_JAPKNH010000002.1"/>
</dbReference>
<reference evidence="2" key="1">
    <citation type="journal article" date="2019" name="Int. J. Syst. Evol. Microbiol.">
        <title>The Global Catalogue of Microorganisms (GCM) 10K type strain sequencing project: providing services to taxonomists for standard genome sequencing and annotation.</title>
        <authorList>
            <consortium name="The Broad Institute Genomics Platform"/>
            <consortium name="The Broad Institute Genome Sequencing Center for Infectious Disease"/>
            <person name="Wu L."/>
            <person name="Ma J."/>
        </authorList>
    </citation>
    <scope>NUCLEOTIDE SEQUENCE [LARGE SCALE GENOMIC DNA]</scope>
    <source>
        <strain evidence="2">KACC 12633</strain>
    </source>
</reference>